<evidence type="ECO:0000256" key="6">
    <source>
        <dbReference type="ARBA" id="ARBA00022989"/>
    </source>
</evidence>
<organism evidence="13 14">
    <name type="scientific">Usitatibacter rugosus</name>
    <dbReference type="NCBI Taxonomy" id="2732067"/>
    <lineage>
        <taxon>Bacteria</taxon>
        <taxon>Pseudomonadati</taxon>
        <taxon>Pseudomonadota</taxon>
        <taxon>Betaproteobacteria</taxon>
        <taxon>Nitrosomonadales</taxon>
        <taxon>Usitatibacteraceae</taxon>
        <taxon>Usitatibacter</taxon>
    </lineage>
</organism>
<keyword evidence="14" id="KW-1185">Reference proteome</keyword>
<keyword evidence="5 9" id="KW-0479">Metal-binding</keyword>
<dbReference type="InterPro" id="IPR004923">
    <property type="entry name" value="FTR1/Fip1/EfeU"/>
</dbReference>
<dbReference type="Proteomes" id="UP000501534">
    <property type="component" value="Chromosome"/>
</dbReference>
<dbReference type="PANTHER" id="PTHR31632:SF2">
    <property type="entry name" value="PLASMA MEMBRANE IRON PERMEASE"/>
    <property type="match status" value="1"/>
</dbReference>
<protein>
    <recommendedName>
        <fullName evidence="12">Cytochrome c domain-containing protein</fullName>
    </recommendedName>
</protein>
<reference evidence="13 14" key="1">
    <citation type="submission" date="2020-04" db="EMBL/GenBank/DDBJ databases">
        <title>Usitatibacter rugosus gen. nov., sp. nov. and Usitatibacter palustris sp. nov., novel members of Usitatibacteraceae fam. nov. within the order Nitrosomonadales isolated from soil.</title>
        <authorList>
            <person name="Huber K.J."/>
            <person name="Neumann-Schaal M."/>
            <person name="Geppert A."/>
            <person name="Luckner M."/>
            <person name="Wanner G."/>
            <person name="Overmann J."/>
        </authorList>
    </citation>
    <scope>NUCLEOTIDE SEQUENCE [LARGE SCALE GENOMIC DNA]</scope>
    <source>
        <strain evidence="13 14">0125_3</strain>
    </source>
</reference>
<dbReference type="EMBL" id="CP053069">
    <property type="protein sequence ID" value="QJR11073.1"/>
    <property type="molecule type" value="Genomic_DNA"/>
</dbReference>
<keyword evidence="3 9" id="KW-0349">Heme</keyword>
<accession>A0A6M4GXG2</accession>
<feature type="transmembrane region" description="Helical" evidence="10">
    <location>
        <begin position="449"/>
        <end position="466"/>
    </location>
</feature>
<proteinExistence type="inferred from homology"/>
<feature type="domain" description="Cytochrome c" evidence="12">
    <location>
        <begin position="124"/>
        <end position="266"/>
    </location>
</feature>
<evidence type="ECO:0000256" key="8">
    <source>
        <dbReference type="ARBA" id="ARBA00023136"/>
    </source>
</evidence>
<evidence type="ECO:0000256" key="11">
    <source>
        <dbReference type="SAM" id="SignalP"/>
    </source>
</evidence>
<dbReference type="Pfam" id="PF03239">
    <property type="entry name" value="FTR1"/>
    <property type="match status" value="2"/>
</dbReference>
<feature type="transmembrane region" description="Helical" evidence="10">
    <location>
        <begin position="604"/>
        <end position="623"/>
    </location>
</feature>
<feature type="transmembrane region" description="Helical" evidence="10">
    <location>
        <begin position="552"/>
        <end position="572"/>
    </location>
</feature>
<evidence type="ECO:0000256" key="9">
    <source>
        <dbReference type="PROSITE-ProRule" id="PRU00433"/>
    </source>
</evidence>
<dbReference type="AlphaFoldDB" id="A0A6M4GXG2"/>
<dbReference type="Gene3D" id="1.10.760.10">
    <property type="entry name" value="Cytochrome c-like domain"/>
    <property type="match status" value="1"/>
</dbReference>
<comment type="subcellular location">
    <subcellularLocation>
        <location evidence="1">Membrane</location>
        <topology evidence="1">Multi-pass membrane protein</topology>
    </subcellularLocation>
</comment>
<dbReference type="Pfam" id="PF13442">
    <property type="entry name" value="Cytochrome_CBB3"/>
    <property type="match status" value="1"/>
</dbReference>
<dbReference type="PANTHER" id="PTHR31632">
    <property type="entry name" value="IRON TRANSPORTER FTH1"/>
    <property type="match status" value="1"/>
</dbReference>
<feature type="signal peptide" evidence="11">
    <location>
        <begin position="1"/>
        <end position="21"/>
    </location>
</feature>
<dbReference type="GO" id="GO:0015093">
    <property type="term" value="F:ferrous iron transmembrane transporter activity"/>
    <property type="evidence" value="ECO:0007669"/>
    <property type="project" value="TreeGrafter"/>
</dbReference>
<dbReference type="KEGG" id="uru:DSM104443_02144"/>
<evidence type="ECO:0000259" key="12">
    <source>
        <dbReference type="PROSITE" id="PS51007"/>
    </source>
</evidence>
<dbReference type="PROSITE" id="PS51007">
    <property type="entry name" value="CYTC"/>
    <property type="match status" value="1"/>
</dbReference>
<evidence type="ECO:0000256" key="10">
    <source>
        <dbReference type="SAM" id="Phobius"/>
    </source>
</evidence>
<evidence type="ECO:0000313" key="14">
    <source>
        <dbReference type="Proteomes" id="UP000501534"/>
    </source>
</evidence>
<feature type="transmembrane region" description="Helical" evidence="10">
    <location>
        <begin position="375"/>
        <end position="401"/>
    </location>
</feature>
<keyword evidence="4 10" id="KW-0812">Transmembrane</keyword>
<dbReference type="GO" id="GO:0033573">
    <property type="term" value="C:high-affinity iron permease complex"/>
    <property type="evidence" value="ECO:0007669"/>
    <property type="project" value="InterPro"/>
</dbReference>
<gene>
    <name evidence="13" type="ORF">DSM104443_02144</name>
</gene>
<dbReference type="GO" id="GO:0009055">
    <property type="term" value="F:electron transfer activity"/>
    <property type="evidence" value="ECO:0007669"/>
    <property type="project" value="InterPro"/>
</dbReference>
<keyword evidence="7 9" id="KW-0408">Iron</keyword>
<dbReference type="GO" id="GO:0020037">
    <property type="term" value="F:heme binding"/>
    <property type="evidence" value="ECO:0007669"/>
    <property type="project" value="InterPro"/>
</dbReference>
<comment type="similarity">
    <text evidence="2">Belongs to the oxidase-dependent Fe transporter (OFeT) (TC 9.A.10.1) family.</text>
</comment>
<evidence type="ECO:0000313" key="13">
    <source>
        <dbReference type="EMBL" id="QJR11073.1"/>
    </source>
</evidence>
<dbReference type="SUPFAM" id="SSF46626">
    <property type="entry name" value="Cytochrome c"/>
    <property type="match status" value="1"/>
</dbReference>
<keyword evidence="8 10" id="KW-0472">Membrane</keyword>
<feature type="transmembrane region" description="Helical" evidence="10">
    <location>
        <begin position="525"/>
        <end position="545"/>
    </location>
</feature>
<keyword evidence="11" id="KW-0732">Signal</keyword>
<evidence type="ECO:0000256" key="5">
    <source>
        <dbReference type="ARBA" id="ARBA00022723"/>
    </source>
</evidence>
<dbReference type="InterPro" id="IPR009056">
    <property type="entry name" value="Cyt_c-like_dom"/>
</dbReference>
<evidence type="ECO:0000256" key="4">
    <source>
        <dbReference type="ARBA" id="ARBA00022692"/>
    </source>
</evidence>
<dbReference type="InterPro" id="IPR036909">
    <property type="entry name" value="Cyt_c-like_dom_sf"/>
</dbReference>
<dbReference type="GO" id="GO:0046872">
    <property type="term" value="F:metal ion binding"/>
    <property type="evidence" value="ECO:0007669"/>
    <property type="project" value="UniProtKB-KW"/>
</dbReference>
<feature type="transmembrane region" description="Helical" evidence="10">
    <location>
        <begin position="413"/>
        <end position="437"/>
    </location>
</feature>
<dbReference type="RefSeq" id="WP_171092097.1">
    <property type="nucleotide sequence ID" value="NZ_CP053069.1"/>
</dbReference>
<keyword evidence="6 10" id="KW-1133">Transmembrane helix</keyword>
<evidence type="ECO:0000256" key="7">
    <source>
        <dbReference type="ARBA" id="ARBA00023004"/>
    </source>
</evidence>
<name>A0A6M4GXG2_9PROT</name>
<feature type="chain" id="PRO_5027026078" description="Cytochrome c domain-containing protein" evidence="11">
    <location>
        <begin position="22"/>
        <end position="631"/>
    </location>
</feature>
<feature type="transmembrane region" description="Helical" evidence="10">
    <location>
        <begin position="487"/>
        <end position="505"/>
    </location>
</feature>
<evidence type="ECO:0000256" key="3">
    <source>
        <dbReference type="ARBA" id="ARBA00022617"/>
    </source>
</evidence>
<sequence>MRSLRGLLVALCLLVPAVASAQDAALAVHLLDYIAVDYDGAVADGKVKSVEEYKEMTEFAATVAETIAKLPATPGKEKLDAGAKALIDRIAAKASPDEVAGLAQQLRQSVVTAYKVAIGPKRAPDLARGAALFAEHCATCHGATGLGDGIAAKGLDPAPTNFHDRERQSLRSAHGLYNTITRGVEGTAMRSFRELSDADRWALAYVASNFGTTDDERAKGKTLLANDAVKAKWTSQSAIAGRTPREVKADGGDEALAVLAYLRANPALLDQGKPSPIDFARDNLARSVELYAKGDADGATQAALTAYLEGFELVESSLATIDEPLVRRVENAMIEYRNAIKSGKPIAEVRALAKKADDLLEDSREALSGSLSPTAAFIAAFVILLREGLEAVLVVAALLAFLRRGGQTQALKYVHAGWISALALGAVTWYVATTLIAISGAHREVTEGITGLVAAAMLLYVGFWLHDKSHAQAWQGFLMRGAQGIETGAKWGLALMAFLAVYREVFETVLFYQALWIQAPGEQHAILGGLGVALVCLAAITFAMLRYSIRMPLGLFFGVGGILLAVLAIILAGNGVAALQEAGWIPITPVDFITLSWLGIHPNVQALATQVVLAIVVVVLLRASRRRAAAH</sequence>
<evidence type="ECO:0000256" key="1">
    <source>
        <dbReference type="ARBA" id="ARBA00004141"/>
    </source>
</evidence>
<evidence type="ECO:0000256" key="2">
    <source>
        <dbReference type="ARBA" id="ARBA00008333"/>
    </source>
</evidence>